<feature type="compositionally biased region" description="Pro residues" evidence="1">
    <location>
        <begin position="304"/>
        <end position="326"/>
    </location>
</feature>
<evidence type="ECO:0000256" key="1">
    <source>
        <dbReference type="SAM" id="MobiDB-lite"/>
    </source>
</evidence>
<dbReference type="InterPro" id="IPR018783">
    <property type="entry name" value="TF_ENY2"/>
</dbReference>
<feature type="region of interest" description="Disordered" evidence="1">
    <location>
        <begin position="1"/>
        <end position="267"/>
    </location>
</feature>
<dbReference type="Pfam" id="PF10163">
    <property type="entry name" value="EnY2"/>
    <property type="match status" value="1"/>
</dbReference>
<dbReference type="Proteomes" id="UP000095287">
    <property type="component" value="Unplaced"/>
</dbReference>
<dbReference type="GO" id="GO:0003713">
    <property type="term" value="F:transcription coactivator activity"/>
    <property type="evidence" value="ECO:0007669"/>
    <property type="project" value="InterPro"/>
</dbReference>
<evidence type="ECO:0000313" key="2">
    <source>
        <dbReference type="Proteomes" id="UP000095287"/>
    </source>
</evidence>
<dbReference type="AlphaFoldDB" id="A0A1I7ZX79"/>
<reference evidence="3" key="1">
    <citation type="submission" date="2016-11" db="UniProtKB">
        <authorList>
            <consortium name="WormBaseParasite"/>
        </authorList>
    </citation>
    <scope>IDENTIFICATION</scope>
</reference>
<feature type="compositionally biased region" description="Pro residues" evidence="1">
    <location>
        <begin position="144"/>
        <end position="163"/>
    </location>
</feature>
<dbReference type="GO" id="GO:0006406">
    <property type="term" value="P:mRNA export from nucleus"/>
    <property type="evidence" value="ECO:0007669"/>
    <property type="project" value="InterPro"/>
</dbReference>
<protein>
    <submittedName>
        <fullName evidence="3">Pollen-specific leucine-rich repeat extensin-like protein 2</fullName>
    </submittedName>
</protein>
<feature type="compositionally biased region" description="Pro residues" evidence="1">
    <location>
        <begin position="94"/>
        <end position="104"/>
    </location>
</feature>
<proteinExistence type="predicted"/>
<feature type="compositionally biased region" description="Basic residues" evidence="1">
    <location>
        <begin position="1"/>
        <end position="14"/>
    </location>
</feature>
<keyword evidence="2" id="KW-1185">Reference proteome</keyword>
<feature type="compositionally biased region" description="Low complexity" evidence="1">
    <location>
        <begin position="328"/>
        <end position="338"/>
    </location>
</feature>
<name>A0A1I7ZX79_9BILA</name>
<feature type="compositionally biased region" description="Basic and acidic residues" evidence="1">
    <location>
        <begin position="177"/>
        <end position="190"/>
    </location>
</feature>
<dbReference type="GO" id="GO:0005643">
    <property type="term" value="C:nuclear pore"/>
    <property type="evidence" value="ECO:0007669"/>
    <property type="project" value="InterPro"/>
</dbReference>
<dbReference type="Gene3D" id="1.10.246.140">
    <property type="match status" value="1"/>
</dbReference>
<dbReference type="InterPro" id="IPR038212">
    <property type="entry name" value="TF_EnY2_sf"/>
</dbReference>
<accession>A0A1I7ZX79</accession>
<feature type="compositionally biased region" description="Low complexity" evidence="1">
    <location>
        <begin position="117"/>
        <end position="127"/>
    </location>
</feature>
<dbReference type="GO" id="GO:0000124">
    <property type="term" value="C:SAGA complex"/>
    <property type="evidence" value="ECO:0007669"/>
    <property type="project" value="InterPro"/>
</dbReference>
<evidence type="ECO:0000313" key="3">
    <source>
        <dbReference type="WBParaSite" id="L893_g30508.t1"/>
    </source>
</evidence>
<feature type="region of interest" description="Disordered" evidence="1">
    <location>
        <begin position="298"/>
        <end position="341"/>
    </location>
</feature>
<feature type="compositionally biased region" description="Low complexity" evidence="1">
    <location>
        <begin position="23"/>
        <end position="32"/>
    </location>
</feature>
<organism evidence="2 3">
    <name type="scientific">Steinernema glaseri</name>
    <dbReference type="NCBI Taxonomy" id="37863"/>
    <lineage>
        <taxon>Eukaryota</taxon>
        <taxon>Metazoa</taxon>
        <taxon>Ecdysozoa</taxon>
        <taxon>Nematoda</taxon>
        <taxon>Chromadorea</taxon>
        <taxon>Rhabditida</taxon>
        <taxon>Tylenchina</taxon>
        <taxon>Panagrolaimomorpha</taxon>
        <taxon>Strongyloidoidea</taxon>
        <taxon>Steinernematidae</taxon>
        <taxon>Steinernema</taxon>
    </lineage>
</organism>
<sequence>MSGRRLARCSKRGGTKQTPPRASQEPKSNSPSSPQPPSLPMDTSDQQDKPDAEPKLSSPGRKRAASGSSKSSKPESPCPLDSSLKVDDQEEQLGPPPKRTPPTEEPSESPKPEPVRQVESSSSVCVDDQQDAPGPLEHRKEQLGPPPKRTPPGEQPSESPNPEPARQVESSSPVCVDEQKDEPGPLEHRSPSPKPGPSGQVASSPPVCVDVEEDQPGPSQKRSPSPKPGPSSQKESAIHQLAPADDPSPQPGPSSQKESAIHQLAPADELDQMTMAAFNKVMAQPEFAALVQEAQPGPSGILAPAPPLPAPLQPSFAPQPPAPPHPKVNAQVAAPPVRQVRRIPRRPCARLLQQMKELMEPAPPVQQAVALREPPAPPVQQALALREPPAPPVQQAQQAPRQENEIVILIPRRGKEPPAPPVQQAQQAPRQENEIVILIPRRENTREPRSPVRIRREPLQWLNPSMVHRPQPEQQRREDGTFTNFPSYTEMFHMMRQSGEMKKMHEEVHAMLDEPEWNERFDKLVKEYVKKKGISNISARELRWAVRDQVLKLLSKNLRQKIHTYAFKKVLDLLGDQVDYDDDEE</sequence>
<dbReference type="WBParaSite" id="L893_g30508.t1">
    <property type="protein sequence ID" value="L893_g30508.t1"/>
    <property type="gene ID" value="L893_g30508"/>
</dbReference>